<dbReference type="EMBL" id="LJXT01000044">
    <property type="protein sequence ID" value="KPQ16026.1"/>
    <property type="molecule type" value="Genomic_DNA"/>
</dbReference>
<feature type="region of interest" description="Disordered" evidence="1">
    <location>
        <begin position="1"/>
        <end position="55"/>
    </location>
</feature>
<protein>
    <submittedName>
        <fullName evidence="2">Uncharacterized protein</fullName>
    </submittedName>
</protein>
<dbReference type="PATRIC" id="fig|1305737.6.peg.3131"/>
<evidence type="ECO:0000256" key="1">
    <source>
        <dbReference type="SAM" id="MobiDB-lite"/>
    </source>
</evidence>
<gene>
    <name evidence="2" type="ORF">HLUCCX10_08380</name>
</gene>
<dbReference type="Proteomes" id="UP000050421">
    <property type="component" value="Unassembled WGS sequence"/>
</dbReference>
<dbReference type="AlphaFoldDB" id="A0A0N8KG59"/>
<dbReference type="OrthoDB" id="9966912at2"/>
<evidence type="ECO:0000313" key="2">
    <source>
        <dbReference type="EMBL" id="KPQ16026.1"/>
    </source>
</evidence>
<feature type="compositionally biased region" description="Basic and acidic residues" evidence="1">
    <location>
        <begin position="22"/>
        <end position="38"/>
    </location>
</feature>
<comment type="caution">
    <text evidence="2">The sequence shown here is derived from an EMBL/GenBank/DDBJ whole genome shotgun (WGS) entry which is preliminary data.</text>
</comment>
<sequence length="55" mass="6479">MKRKVRRKPEPEEEIEEQAPVLEKEKEAEKMSPVEQERIQMTAEEAESPMNPLKS</sequence>
<evidence type="ECO:0000313" key="3">
    <source>
        <dbReference type="Proteomes" id="UP000050421"/>
    </source>
</evidence>
<reference evidence="2 3" key="1">
    <citation type="submission" date="2015-09" db="EMBL/GenBank/DDBJ databases">
        <title>Identification and resolution of microdiversity through metagenomic sequencing of parallel consortia.</title>
        <authorList>
            <person name="Nelson W.C."/>
            <person name="Romine M.F."/>
            <person name="Lindemann S.R."/>
        </authorList>
    </citation>
    <scope>NUCLEOTIDE SEQUENCE [LARGE SCALE GENOMIC DNA]</scope>
    <source>
        <strain evidence="2">HL-49</strain>
    </source>
</reference>
<proteinExistence type="predicted"/>
<accession>A0A0N8KG59</accession>
<dbReference type="STRING" id="1305737.GCA_000526355_02687"/>
<name>A0A0N8KG59_9BACT</name>
<organism evidence="2 3">
    <name type="scientific">Algoriphagus marincola HL-49</name>
    <dbReference type="NCBI Taxonomy" id="1305737"/>
    <lineage>
        <taxon>Bacteria</taxon>
        <taxon>Pseudomonadati</taxon>
        <taxon>Bacteroidota</taxon>
        <taxon>Cytophagia</taxon>
        <taxon>Cytophagales</taxon>
        <taxon>Cyclobacteriaceae</taxon>
        <taxon>Algoriphagus</taxon>
    </lineage>
</organism>